<name>A0A0J1HXB9_BACAN</name>
<evidence type="ECO:0000256" key="1">
    <source>
        <dbReference type="SAM" id="Phobius"/>
    </source>
</evidence>
<keyword evidence="1" id="KW-0472">Membrane</keyword>
<dbReference type="EMBL" id="LDPG01000007">
    <property type="protein sequence ID" value="KLV18331.1"/>
    <property type="molecule type" value="Genomic_DNA"/>
</dbReference>
<protein>
    <submittedName>
        <fullName evidence="2">Uncharacterized protein</fullName>
    </submittedName>
</protein>
<dbReference type="RefSeq" id="WP_047956646.1">
    <property type="nucleotide sequence ID" value="NZ_LDPG01000007.1"/>
</dbReference>
<keyword evidence="1" id="KW-0812">Transmembrane</keyword>
<sequence length="159" mass="18867">MMPKIRKYLSRRTDSMRLEQIFFKGKNIVKTADRLGKKLKKKQISHESHEIVSMIEKCNEIKYNELAELLMKLKQNYKIELPIEQLEQLDRLQITRLYDCRTFGEKLEALGLIIKNQKENNFWMNRFPIYSRNIVLTNIEACSATILLTLSIIISLYVI</sequence>
<organism evidence="2 3">
    <name type="scientific">Bacillus anthracis</name>
    <name type="common">anthrax bacterium</name>
    <dbReference type="NCBI Taxonomy" id="1392"/>
    <lineage>
        <taxon>Bacteria</taxon>
        <taxon>Bacillati</taxon>
        <taxon>Bacillota</taxon>
        <taxon>Bacilli</taxon>
        <taxon>Bacillales</taxon>
        <taxon>Bacillaceae</taxon>
        <taxon>Bacillus</taxon>
        <taxon>Bacillus cereus group</taxon>
    </lineage>
</organism>
<reference evidence="2 3" key="1">
    <citation type="submission" date="2015-05" db="EMBL/GenBank/DDBJ databases">
        <title>Whole genome sequence and identification of bacterial endophytes from Costus igneus.</title>
        <authorList>
            <person name="Lee Y.P."/>
            <person name="Gan H.M."/>
            <person name="Eng W."/>
            <person name="Wheatley M.S."/>
            <person name="Caraballo A."/>
            <person name="Polter S."/>
            <person name="Savka M.A."/>
            <person name="Hudson A.O."/>
        </authorList>
    </citation>
    <scope>NUCLEOTIDE SEQUENCE [LARGE SCALE GENOMIC DNA]</scope>
    <source>
        <strain evidence="2 3">RIT375</strain>
    </source>
</reference>
<proteinExistence type="predicted"/>
<accession>A0A0J1HXB9</accession>
<gene>
    <name evidence="2" type="ORF">ABW01_13190</name>
</gene>
<dbReference type="Proteomes" id="UP000035904">
    <property type="component" value="Unassembled WGS sequence"/>
</dbReference>
<comment type="caution">
    <text evidence="2">The sequence shown here is derived from an EMBL/GenBank/DDBJ whole genome shotgun (WGS) entry which is preliminary data.</text>
</comment>
<dbReference type="PATRIC" id="fig|1392.242.peg.5664"/>
<keyword evidence="1" id="KW-1133">Transmembrane helix</keyword>
<dbReference type="AlphaFoldDB" id="A0A0J1HXB9"/>
<feature type="transmembrane region" description="Helical" evidence="1">
    <location>
        <begin position="134"/>
        <end position="158"/>
    </location>
</feature>
<evidence type="ECO:0000313" key="2">
    <source>
        <dbReference type="EMBL" id="KLV18331.1"/>
    </source>
</evidence>
<evidence type="ECO:0000313" key="3">
    <source>
        <dbReference type="Proteomes" id="UP000035904"/>
    </source>
</evidence>